<reference evidence="3 4" key="1">
    <citation type="submission" date="2013-02" db="EMBL/GenBank/DDBJ databases">
        <title>Draft genome sequence of Amycolatopsis vancoresmycina strain DSM 44592T.</title>
        <authorList>
            <person name="Kumar S."/>
            <person name="Kaur N."/>
            <person name="Kaur C."/>
            <person name="Raghava G.P.S."/>
            <person name="Mayilraj S."/>
        </authorList>
    </citation>
    <scope>NUCLEOTIDE SEQUENCE [LARGE SCALE GENOMIC DNA]</scope>
    <source>
        <strain evidence="3 4">DSM 44592</strain>
    </source>
</reference>
<sequence>MEPENVDAPSVAGAWAPGKVAELLGVSPVTLRSWSARYGIGPPAGAGRHRRYSDADVRRLQHMQRLVARGMPVREAAAAAFSGGPGTVAPEVPASRRADELADAADELRYASVAGLLDETLGTLGPAAAWTDVLAPVLRGLGDRWQRGDVCFASEWALTTEISLAFERFSRRFPAAVPGRPVLLACCPAERHSLPMEALRATLAEAGVPVAYLGQLVPAETVADLAARLDPVLVLLWSKTPPTADDLLAARLRDLGCAVGTAGPGWDHLGDRGFPRVNDLASAVEVALEHARA</sequence>
<keyword evidence="4" id="KW-1185">Reference proteome</keyword>
<organism evidence="3 4">
    <name type="scientific">Amycolatopsis vancoresmycina DSM 44592</name>
    <dbReference type="NCBI Taxonomy" id="1292037"/>
    <lineage>
        <taxon>Bacteria</taxon>
        <taxon>Bacillati</taxon>
        <taxon>Actinomycetota</taxon>
        <taxon>Actinomycetes</taxon>
        <taxon>Pseudonocardiales</taxon>
        <taxon>Pseudonocardiaceae</taxon>
        <taxon>Amycolatopsis</taxon>
    </lineage>
</organism>
<dbReference type="AlphaFoldDB" id="R1HZV2"/>
<protein>
    <submittedName>
        <fullName evidence="3">MerR family transcriptional regulator</fullName>
    </submittedName>
</protein>
<dbReference type="EMBL" id="AOUO01000589">
    <property type="protein sequence ID" value="EOD63794.1"/>
    <property type="molecule type" value="Genomic_DNA"/>
</dbReference>
<dbReference type="InterPro" id="IPR009061">
    <property type="entry name" value="DNA-bd_dom_put_sf"/>
</dbReference>
<dbReference type="SUPFAM" id="SSF52242">
    <property type="entry name" value="Cobalamin (vitamin B12)-binding domain"/>
    <property type="match status" value="1"/>
</dbReference>
<evidence type="ECO:0000313" key="3">
    <source>
        <dbReference type="EMBL" id="EOD63794.1"/>
    </source>
</evidence>
<dbReference type="OrthoDB" id="9800334at2"/>
<dbReference type="Proteomes" id="UP000014139">
    <property type="component" value="Unassembled WGS sequence"/>
</dbReference>
<dbReference type="GO" id="GO:0031419">
    <property type="term" value="F:cobalamin binding"/>
    <property type="evidence" value="ECO:0007669"/>
    <property type="project" value="InterPro"/>
</dbReference>
<evidence type="ECO:0000259" key="2">
    <source>
        <dbReference type="PROSITE" id="PS50937"/>
    </source>
</evidence>
<dbReference type="Pfam" id="PF02607">
    <property type="entry name" value="B12-binding_2"/>
    <property type="match status" value="1"/>
</dbReference>
<dbReference type="GO" id="GO:0046872">
    <property type="term" value="F:metal ion binding"/>
    <property type="evidence" value="ECO:0007669"/>
    <property type="project" value="InterPro"/>
</dbReference>
<dbReference type="SUPFAM" id="SSF46955">
    <property type="entry name" value="Putative DNA-binding domain"/>
    <property type="match status" value="1"/>
</dbReference>
<dbReference type="PANTHER" id="PTHR30204">
    <property type="entry name" value="REDOX-CYCLING DRUG-SENSING TRANSCRIPTIONAL ACTIVATOR SOXR"/>
    <property type="match status" value="1"/>
</dbReference>
<name>R1HZV2_9PSEU</name>
<accession>R1HZV2</accession>
<dbReference type="GO" id="GO:0003700">
    <property type="term" value="F:DNA-binding transcription factor activity"/>
    <property type="evidence" value="ECO:0007669"/>
    <property type="project" value="InterPro"/>
</dbReference>
<feature type="domain" description="HTH merR-type" evidence="2">
    <location>
        <begin position="14"/>
        <end position="82"/>
    </location>
</feature>
<dbReference type="InterPro" id="IPR003759">
    <property type="entry name" value="Cbl-bd_cap"/>
</dbReference>
<dbReference type="GO" id="GO:0003677">
    <property type="term" value="F:DNA binding"/>
    <property type="evidence" value="ECO:0007669"/>
    <property type="project" value="UniProtKB-KW"/>
</dbReference>
<dbReference type="InterPro" id="IPR036724">
    <property type="entry name" value="Cobalamin-bd_sf"/>
</dbReference>
<dbReference type="PROSITE" id="PS50937">
    <property type="entry name" value="HTH_MERR_2"/>
    <property type="match status" value="1"/>
</dbReference>
<evidence type="ECO:0000256" key="1">
    <source>
        <dbReference type="ARBA" id="ARBA00023125"/>
    </source>
</evidence>
<gene>
    <name evidence="3" type="ORF">H480_35163</name>
</gene>
<dbReference type="Gene3D" id="1.10.1240.10">
    <property type="entry name" value="Methionine synthase domain"/>
    <property type="match status" value="1"/>
</dbReference>
<comment type="caution">
    <text evidence="3">The sequence shown here is derived from an EMBL/GenBank/DDBJ whole genome shotgun (WGS) entry which is preliminary data.</text>
</comment>
<proteinExistence type="predicted"/>
<dbReference type="PANTHER" id="PTHR30204:SF97">
    <property type="entry name" value="MERR FAMILY REGULATORY PROTEIN"/>
    <property type="match status" value="1"/>
</dbReference>
<dbReference type="InterPro" id="IPR047057">
    <property type="entry name" value="MerR_fam"/>
</dbReference>
<dbReference type="InterPro" id="IPR000551">
    <property type="entry name" value="MerR-type_HTH_dom"/>
</dbReference>
<dbReference type="PATRIC" id="fig|1292037.4.peg.6595"/>
<dbReference type="RefSeq" id="WP_004559414.1">
    <property type="nucleotide sequence ID" value="NZ_AOUO01000589.1"/>
</dbReference>
<dbReference type="Gene3D" id="3.40.50.280">
    <property type="entry name" value="Cobalamin-binding domain"/>
    <property type="match status" value="1"/>
</dbReference>
<dbReference type="Pfam" id="PF13411">
    <property type="entry name" value="MerR_1"/>
    <property type="match status" value="1"/>
</dbReference>
<evidence type="ECO:0000313" key="4">
    <source>
        <dbReference type="Proteomes" id="UP000014139"/>
    </source>
</evidence>
<dbReference type="eggNOG" id="COG0789">
    <property type="taxonomic scope" value="Bacteria"/>
</dbReference>
<dbReference type="SMART" id="SM00422">
    <property type="entry name" value="HTH_MERR"/>
    <property type="match status" value="1"/>
</dbReference>
<keyword evidence="1" id="KW-0238">DNA-binding</keyword>
<dbReference type="Gene3D" id="1.10.1660.10">
    <property type="match status" value="1"/>
</dbReference>
<dbReference type="InterPro" id="IPR036594">
    <property type="entry name" value="Meth_synthase_dom"/>
</dbReference>